<dbReference type="KEGG" id="rla:Rhola_00000040"/>
<feature type="region of interest" description="Disordered" evidence="1">
    <location>
        <begin position="1"/>
        <end position="20"/>
    </location>
</feature>
<dbReference type="STRING" id="529884.Rhola_00000040"/>
<dbReference type="Pfam" id="PF05258">
    <property type="entry name" value="DciA"/>
    <property type="match status" value="1"/>
</dbReference>
<dbReference type="OrthoDB" id="5516926at2"/>
<dbReference type="InterPro" id="IPR007922">
    <property type="entry name" value="DciA-like"/>
</dbReference>
<evidence type="ECO:0000313" key="2">
    <source>
        <dbReference type="EMBL" id="AIC46837.1"/>
    </source>
</evidence>
<dbReference type="PATRIC" id="fig|529884.3.peg.4"/>
<protein>
    <submittedName>
        <fullName evidence="2">Zn-ribbon-containing, possibly RNA-binding protein</fullName>
    </submittedName>
</protein>
<feature type="region of interest" description="Disordered" evidence="1">
    <location>
        <begin position="152"/>
        <end position="175"/>
    </location>
</feature>
<dbReference type="Proteomes" id="UP000067708">
    <property type="component" value="Chromosome"/>
</dbReference>
<dbReference type="PANTHER" id="PTHR36456">
    <property type="entry name" value="UPF0232 PROTEIN SCO3875"/>
    <property type="match status" value="1"/>
</dbReference>
<proteinExistence type="predicted"/>
<organism evidence="2 3">
    <name type="scientific">Rhodoluna lacicola</name>
    <dbReference type="NCBI Taxonomy" id="529884"/>
    <lineage>
        <taxon>Bacteria</taxon>
        <taxon>Bacillati</taxon>
        <taxon>Actinomycetota</taxon>
        <taxon>Actinomycetes</taxon>
        <taxon>Micrococcales</taxon>
        <taxon>Microbacteriaceae</taxon>
        <taxon>Luna cluster</taxon>
        <taxon>Luna-1 subcluster</taxon>
        <taxon>Rhodoluna</taxon>
    </lineage>
</organism>
<dbReference type="AlphaFoldDB" id="A0A060JE42"/>
<name>A0A060JE42_9MICO</name>
<evidence type="ECO:0000313" key="3">
    <source>
        <dbReference type="Proteomes" id="UP000067708"/>
    </source>
</evidence>
<dbReference type="PANTHER" id="PTHR36456:SF1">
    <property type="entry name" value="UPF0232 PROTEIN SCO3875"/>
    <property type="match status" value="1"/>
</dbReference>
<reference evidence="2 3" key="1">
    <citation type="journal article" date="2014" name="Int. J. Syst. Evol. Microbiol.">
        <title>Rhodoluna lacicola gen. nov., sp. nov., a planktonic freshwater bacterium with stream-lined genome.</title>
        <authorList>
            <person name="Hahn M."/>
            <person name="Schmidt J."/>
            <person name="Taipale S.J."/>
            <person name="Doolittle W.F."/>
            <person name="Koll U."/>
        </authorList>
    </citation>
    <scope>NUCLEOTIDE SEQUENCE [LARGE SCALE GENOMIC DNA]</scope>
    <source>
        <strain evidence="2 3">MWH-Ta8</strain>
    </source>
</reference>
<sequence>MNNSNSPSDENKGQESPQDFAQEFYWKMREAITGRLSRDAKRIAEKEQKANSRPFEKGRDFVKGGDAIDGLMKAFRWESQLAEADLFNKWAEIVGDTNAASSQPETLTSGTLTIRCKSTAWATQLRLMQAQILEKINAAYPEVDIKALKMLGPDAPSWKKGPRSVPGRGPRDTYG</sequence>
<dbReference type="RefSeq" id="WP_051636111.1">
    <property type="nucleotide sequence ID" value="NZ_CP007490.1"/>
</dbReference>
<gene>
    <name evidence="2" type="ORF">Rhola_00000040</name>
</gene>
<dbReference type="EMBL" id="CP007490">
    <property type="protein sequence ID" value="AIC46837.1"/>
    <property type="molecule type" value="Genomic_DNA"/>
</dbReference>
<feature type="region of interest" description="Disordered" evidence="1">
    <location>
        <begin position="37"/>
        <end position="57"/>
    </location>
</feature>
<dbReference type="eggNOG" id="COG5512">
    <property type="taxonomic scope" value="Bacteria"/>
</dbReference>
<evidence type="ECO:0000256" key="1">
    <source>
        <dbReference type="SAM" id="MobiDB-lite"/>
    </source>
</evidence>
<keyword evidence="3" id="KW-1185">Reference proteome</keyword>
<feature type="compositionally biased region" description="Polar residues" evidence="1">
    <location>
        <begin position="1"/>
        <end position="19"/>
    </location>
</feature>
<dbReference type="HOGENOM" id="CLU_087206_2_0_11"/>
<accession>A0A060JE42</accession>